<dbReference type="Gene3D" id="3.40.630.30">
    <property type="match status" value="1"/>
</dbReference>
<dbReference type="GO" id="GO:0016747">
    <property type="term" value="F:acyltransferase activity, transferring groups other than amino-acyl groups"/>
    <property type="evidence" value="ECO:0007669"/>
    <property type="project" value="InterPro"/>
</dbReference>
<keyword evidence="2" id="KW-0808">Transferase</keyword>
<protein>
    <submittedName>
        <fullName evidence="2">N-acetyltransferase</fullName>
    </submittedName>
</protein>
<evidence type="ECO:0000313" key="3">
    <source>
        <dbReference type="Proteomes" id="UP000279194"/>
    </source>
</evidence>
<reference evidence="2 3" key="1">
    <citation type="submission" date="2018-10" db="EMBL/GenBank/DDBJ databases">
        <title>Streptococcus hillyeri sp. nov., isolated from equine tracheal sample.</title>
        <authorList>
            <person name="Macfadyen A.C."/>
            <person name="Waller A."/>
            <person name="Paterson G.K."/>
        </authorList>
    </citation>
    <scope>NUCLEOTIDE SEQUENCE [LARGE SCALE GENOMIC DNA]</scope>
    <source>
        <strain evidence="2 3">28462</strain>
    </source>
</reference>
<gene>
    <name evidence="2" type="ORF">EAF07_05275</name>
</gene>
<dbReference type="Proteomes" id="UP000279194">
    <property type="component" value="Unassembled WGS sequence"/>
</dbReference>
<evidence type="ECO:0000313" key="2">
    <source>
        <dbReference type="EMBL" id="RLY03438.1"/>
    </source>
</evidence>
<accession>A0A3L9DT59</accession>
<name>A0A3L9DT59_9STRE</name>
<dbReference type="InterPro" id="IPR000182">
    <property type="entry name" value="GNAT_dom"/>
</dbReference>
<evidence type="ECO:0000259" key="1">
    <source>
        <dbReference type="PROSITE" id="PS51186"/>
    </source>
</evidence>
<dbReference type="Pfam" id="PF13302">
    <property type="entry name" value="Acetyltransf_3"/>
    <property type="match status" value="1"/>
</dbReference>
<proteinExistence type="predicted"/>
<keyword evidence="3" id="KW-1185">Reference proteome</keyword>
<dbReference type="InterPro" id="IPR016181">
    <property type="entry name" value="Acyl_CoA_acyltransferase"/>
</dbReference>
<dbReference type="AlphaFoldDB" id="A0A3L9DT59"/>
<dbReference type="OrthoDB" id="9798081at2"/>
<dbReference type="InterPro" id="IPR051531">
    <property type="entry name" value="N-acetyltransferase"/>
</dbReference>
<dbReference type="EMBL" id="RCVM01000008">
    <property type="protein sequence ID" value="RLY03438.1"/>
    <property type="molecule type" value="Genomic_DNA"/>
</dbReference>
<dbReference type="RefSeq" id="WP_121835367.1">
    <property type="nucleotide sequence ID" value="NZ_RCVM01000008.1"/>
</dbReference>
<organism evidence="2 3">
    <name type="scientific">Streptococcus hillyeri</name>
    <dbReference type="NCBI Taxonomy" id="2282420"/>
    <lineage>
        <taxon>Bacteria</taxon>
        <taxon>Bacillati</taxon>
        <taxon>Bacillota</taxon>
        <taxon>Bacilli</taxon>
        <taxon>Lactobacillales</taxon>
        <taxon>Streptococcaceae</taxon>
        <taxon>Streptococcus</taxon>
    </lineage>
</organism>
<dbReference type="PANTHER" id="PTHR43792">
    <property type="entry name" value="GNAT FAMILY, PUTATIVE (AFU_ORTHOLOGUE AFUA_3G00765)-RELATED-RELATED"/>
    <property type="match status" value="1"/>
</dbReference>
<comment type="caution">
    <text evidence="2">The sequence shown here is derived from an EMBL/GenBank/DDBJ whole genome shotgun (WGS) entry which is preliminary data.</text>
</comment>
<sequence>MENIYQGLAKFCSIETDRLYLRAVRIEDAEDMFAYASDEENVRWTFPANKTLEETKNNIASLYLANPLGRWGIVIKETNRFIGTIDLMKIAEDVRRAEIGYTLNKHYWNKGYMTEAVTKILQVFFEDLQMNCLIARHDKENPASGRVMQKSGMLFSHEEPYAKIDKKVDERMVTMVHYRLTKEDYFRQVDNAVKQS</sequence>
<feature type="domain" description="N-acetyltransferase" evidence="1">
    <location>
        <begin position="19"/>
        <end position="180"/>
    </location>
</feature>
<dbReference type="SUPFAM" id="SSF55729">
    <property type="entry name" value="Acyl-CoA N-acyltransferases (Nat)"/>
    <property type="match status" value="1"/>
</dbReference>
<dbReference type="PROSITE" id="PS51186">
    <property type="entry name" value="GNAT"/>
    <property type="match status" value="1"/>
</dbReference>